<dbReference type="AlphaFoldDB" id="A0A2S4UUW6"/>
<name>A0A2S4UUW6_9BASI</name>
<dbReference type="EMBL" id="PKSM01000238">
    <property type="protein sequence ID" value="POW01079.1"/>
    <property type="molecule type" value="Genomic_DNA"/>
</dbReference>
<comment type="caution">
    <text evidence="1">The sequence shown here is derived from an EMBL/GenBank/DDBJ whole genome shotgun (WGS) entry which is preliminary data.</text>
</comment>
<dbReference type="Proteomes" id="UP000238274">
    <property type="component" value="Unassembled WGS sequence"/>
</dbReference>
<dbReference type="VEuPathDB" id="FungiDB:PSHT_12679"/>
<gene>
    <name evidence="1" type="ORF">PSHT_12679</name>
</gene>
<accession>A0A2S4UUW6</accession>
<reference evidence="2" key="2">
    <citation type="journal article" date="2018" name="BMC Genomics">
        <title>Genomic insights into host adaptation between the wheat stripe rust pathogen (Puccinia striiformis f. sp. tritici) and the barley stripe rust pathogen (Puccinia striiformis f. sp. hordei).</title>
        <authorList>
            <person name="Xia C."/>
            <person name="Wang M."/>
            <person name="Yin C."/>
            <person name="Cornejo O.E."/>
            <person name="Hulbert S.H."/>
            <person name="Chen X."/>
        </authorList>
    </citation>
    <scope>NUCLEOTIDE SEQUENCE [LARGE SCALE GENOMIC DNA]</scope>
    <source>
        <strain evidence="2">93TX-2</strain>
    </source>
</reference>
<evidence type="ECO:0000313" key="2">
    <source>
        <dbReference type="Proteomes" id="UP000238274"/>
    </source>
</evidence>
<feature type="non-terminal residue" evidence="1">
    <location>
        <position position="1"/>
    </location>
</feature>
<keyword evidence="2" id="KW-1185">Reference proteome</keyword>
<reference evidence="1 2" key="1">
    <citation type="submission" date="2017-12" db="EMBL/GenBank/DDBJ databases">
        <title>Gene loss provides genomic basis for host adaptation in cereal stripe rust fungi.</title>
        <authorList>
            <person name="Xia C."/>
        </authorList>
    </citation>
    <scope>NUCLEOTIDE SEQUENCE [LARGE SCALE GENOMIC DNA]</scope>
    <source>
        <strain evidence="1 2">93TX-2</strain>
    </source>
</reference>
<dbReference type="OrthoDB" id="338231at2759"/>
<organism evidence="1 2">
    <name type="scientific">Puccinia striiformis</name>
    <dbReference type="NCBI Taxonomy" id="27350"/>
    <lineage>
        <taxon>Eukaryota</taxon>
        <taxon>Fungi</taxon>
        <taxon>Dikarya</taxon>
        <taxon>Basidiomycota</taxon>
        <taxon>Pucciniomycotina</taxon>
        <taxon>Pucciniomycetes</taxon>
        <taxon>Pucciniales</taxon>
        <taxon>Pucciniaceae</taxon>
        <taxon>Puccinia</taxon>
    </lineage>
</organism>
<dbReference type="VEuPathDB" id="FungiDB:PSTT_11962"/>
<feature type="non-terminal residue" evidence="1">
    <location>
        <position position="174"/>
    </location>
</feature>
<proteinExistence type="predicted"/>
<protein>
    <submittedName>
        <fullName evidence="1">Uncharacterized protein</fullName>
    </submittedName>
</protein>
<evidence type="ECO:0000313" key="1">
    <source>
        <dbReference type="EMBL" id="POW01079.1"/>
    </source>
</evidence>
<reference evidence="2" key="3">
    <citation type="journal article" date="2018" name="Mol. Plant Microbe Interact.">
        <title>Genome sequence resources for the wheat stripe rust pathogen (Puccinia striiformis f. sp. tritici) and the barley stripe rust pathogen (Puccinia striiformis f. sp. hordei).</title>
        <authorList>
            <person name="Xia C."/>
            <person name="Wang M."/>
            <person name="Yin C."/>
            <person name="Cornejo O.E."/>
            <person name="Hulbert S.H."/>
            <person name="Chen X."/>
        </authorList>
    </citation>
    <scope>NUCLEOTIDE SEQUENCE [LARGE SCALE GENOMIC DNA]</scope>
    <source>
        <strain evidence="2">93TX-2</strain>
    </source>
</reference>
<sequence length="174" mass="19957">TEARQDELRETFSEELMRMNGRLAPVFLAHQKDLSGEGVVENPTTGMEFIHSLLSCSLAFDVLANNPEDLLSSDHSRSMLIETEIEHAVLNSESITRKNMFRACKYNINDYVLDQLPIKHRKLDEECMSMYSTASNNLTLNLTRFDPNHGHQTQFRQRCIYHCSITSRASPFTT</sequence>